<evidence type="ECO:0000256" key="1">
    <source>
        <dbReference type="ARBA" id="ARBA00022468"/>
    </source>
</evidence>
<dbReference type="CDD" id="cd00159">
    <property type="entry name" value="RhoGAP"/>
    <property type="match status" value="1"/>
</dbReference>
<dbReference type="Gene3D" id="1.10.555.10">
    <property type="entry name" value="Rho GTPase activation protein"/>
    <property type="match status" value="1"/>
</dbReference>
<dbReference type="KEGG" id="ndi:NDAI_0A04470"/>
<dbReference type="PROSITE" id="PS50238">
    <property type="entry name" value="RHOGAP"/>
    <property type="match status" value="1"/>
</dbReference>
<dbReference type="SMART" id="SM00324">
    <property type="entry name" value="RhoGAP"/>
    <property type="match status" value="1"/>
</dbReference>
<evidence type="ECO:0000313" key="4">
    <source>
        <dbReference type="Proteomes" id="UP000000689"/>
    </source>
</evidence>
<dbReference type="STRING" id="1071378.G0W465"/>
<dbReference type="PANTHER" id="PTHR23176">
    <property type="entry name" value="RHO/RAC/CDC GTPASE-ACTIVATING PROTEIN"/>
    <property type="match status" value="1"/>
</dbReference>
<dbReference type="Pfam" id="PF00620">
    <property type="entry name" value="RhoGAP"/>
    <property type="match status" value="1"/>
</dbReference>
<keyword evidence="4" id="KW-1185">Reference proteome</keyword>
<proteinExistence type="predicted"/>
<dbReference type="eggNOG" id="KOG1453">
    <property type="taxonomic scope" value="Eukaryota"/>
</dbReference>
<dbReference type="Proteomes" id="UP000000689">
    <property type="component" value="Chromosome 1"/>
</dbReference>
<name>G0W465_NAUDC</name>
<feature type="domain" description="Rho-GAP" evidence="2">
    <location>
        <begin position="42"/>
        <end position="251"/>
    </location>
</feature>
<dbReference type="GO" id="GO:0007165">
    <property type="term" value="P:signal transduction"/>
    <property type="evidence" value="ECO:0007669"/>
    <property type="project" value="InterPro"/>
</dbReference>
<sequence length="252" mass="29203">MPLHQETRRESLRTLYPQITMKNRKQNPQLPLVKKQDILNSMTLVNRCHYENHEIPSIITKCVTEVERRIRAEGLYKKSGSKLLVEKTLNQLATEEDTNINLDDMAIHVVTGVIKRYLITLPNPVFCFDIYDETIGYIRTKNLFERLPISEIKIPEVKTGTGISSQTLTINEIRGILMKLPQKHLKLSGFLSEHLDKIASLQNKNRMTLHNLAIVFSPCLIYDINEENCISDMNERNYVVEFVLKSYVQLFS</sequence>
<reference evidence="3 4" key="1">
    <citation type="journal article" date="2011" name="Proc. Natl. Acad. Sci. U.S.A.">
        <title>Evolutionary erosion of yeast sex chromosomes by mating-type switching accidents.</title>
        <authorList>
            <person name="Gordon J.L."/>
            <person name="Armisen D."/>
            <person name="Proux-Wera E."/>
            <person name="Oheigeartaigh S.S."/>
            <person name="Byrne K.P."/>
            <person name="Wolfe K.H."/>
        </authorList>
    </citation>
    <scope>NUCLEOTIDE SEQUENCE [LARGE SCALE GENOMIC DNA]</scope>
    <source>
        <strain evidence="4">ATCC 10597 / BCRC 20456 / CBS 421 / NBRC 0211 / NRRL Y-12639</strain>
    </source>
</reference>
<evidence type="ECO:0000259" key="2">
    <source>
        <dbReference type="PROSITE" id="PS50238"/>
    </source>
</evidence>
<dbReference type="SUPFAM" id="SSF48350">
    <property type="entry name" value="GTPase activation domain, GAP"/>
    <property type="match status" value="1"/>
</dbReference>
<dbReference type="GO" id="GO:0005933">
    <property type="term" value="C:cellular bud"/>
    <property type="evidence" value="ECO:0007669"/>
    <property type="project" value="UniProtKB-ARBA"/>
</dbReference>
<dbReference type="GO" id="GO:0005096">
    <property type="term" value="F:GTPase activator activity"/>
    <property type="evidence" value="ECO:0007669"/>
    <property type="project" value="UniProtKB-KW"/>
</dbReference>
<dbReference type="GeneID" id="11493409"/>
<dbReference type="InterPro" id="IPR000198">
    <property type="entry name" value="RhoGAP_dom"/>
</dbReference>
<dbReference type="GO" id="GO:0007010">
    <property type="term" value="P:cytoskeleton organization"/>
    <property type="evidence" value="ECO:0007669"/>
    <property type="project" value="UniProtKB-ARBA"/>
</dbReference>
<dbReference type="HOGENOM" id="CLU_1103039_0_0_1"/>
<gene>
    <name evidence="3" type="primary">NDAI0A04470</name>
    <name evidence="3" type="ordered locus">NDAI_0A04470</name>
</gene>
<dbReference type="InterPro" id="IPR050729">
    <property type="entry name" value="Rho-GAP"/>
</dbReference>
<dbReference type="OrthoDB" id="19923at2759"/>
<organism evidence="3 4">
    <name type="scientific">Naumovozyma dairenensis (strain ATCC 10597 / BCRC 20456 / CBS 421 / NBRC 0211 / NRRL Y-12639)</name>
    <name type="common">Saccharomyces dairenensis</name>
    <dbReference type="NCBI Taxonomy" id="1071378"/>
    <lineage>
        <taxon>Eukaryota</taxon>
        <taxon>Fungi</taxon>
        <taxon>Dikarya</taxon>
        <taxon>Ascomycota</taxon>
        <taxon>Saccharomycotina</taxon>
        <taxon>Saccharomycetes</taxon>
        <taxon>Saccharomycetales</taxon>
        <taxon>Saccharomycetaceae</taxon>
        <taxon>Naumovozyma</taxon>
    </lineage>
</organism>
<keyword evidence="1" id="KW-0343">GTPase activation</keyword>
<dbReference type="RefSeq" id="XP_003667846.1">
    <property type="nucleotide sequence ID" value="XM_003667798.1"/>
</dbReference>
<evidence type="ECO:0000313" key="3">
    <source>
        <dbReference type="EMBL" id="CCD22603.1"/>
    </source>
</evidence>
<dbReference type="PANTHER" id="PTHR23176:SF121">
    <property type="entry name" value="RHO-TYPE GTPASE-ACTIVATING PROTEIN 1-RELATED"/>
    <property type="match status" value="1"/>
</dbReference>
<protein>
    <recommendedName>
        <fullName evidence="2">Rho-GAP domain-containing protein</fullName>
    </recommendedName>
</protein>
<dbReference type="AlphaFoldDB" id="G0W465"/>
<dbReference type="InterPro" id="IPR008936">
    <property type="entry name" value="Rho_GTPase_activation_prot"/>
</dbReference>
<dbReference type="GO" id="GO:0005938">
    <property type="term" value="C:cell cortex"/>
    <property type="evidence" value="ECO:0007669"/>
    <property type="project" value="UniProtKB-ARBA"/>
</dbReference>
<dbReference type="EMBL" id="HE580267">
    <property type="protein sequence ID" value="CCD22603.1"/>
    <property type="molecule type" value="Genomic_DNA"/>
</dbReference>
<accession>G0W465</accession>